<accession>A0ACB7YWN5</accession>
<dbReference type="Proteomes" id="UP000828048">
    <property type="component" value="Chromosome 3"/>
</dbReference>
<keyword evidence="2" id="KW-1185">Reference proteome</keyword>
<name>A0ACB7YWN5_9ERIC</name>
<reference evidence="1 2" key="1">
    <citation type="journal article" date="2021" name="Hortic Res">
        <title>High-quality reference genome and annotation aids understanding of berry development for evergreen blueberry (Vaccinium darrowii).</title>
        <authorList>
            <person name="Yu J."/>
            <person name="Hulse-Kemp A.M."/>
            <person name="Babiker E."/>
            <person name="Staton M."/>
        </authorList>
    </citation>
    <scope>NUCLEOTIDE SEQUENCE [LARGE SCALE GENOMIC DNA]</scope>
    <source>
        <strain evidence="2">cv. NJ 8807/NJ 8810</strain>
        <tissue evidence="1">Young leaf</tissue>
    </source>
</reference>
<organism evidence="1 2">
    <name type="scientific">Vaccinium darrowii</name>
    <dbReference type="NCBI Taxonomy" id="229202"/>
    <lineage>
        <taxon>Eukaryota</taxon>
        <taxon>Viridiplantae</taxon>
        <taxon>Streptophyta</taxon>
        <taxon>Embryophyta</taxon>
        <taxon>Tracheophyta</taxon>
        <taxon>Spermatophyta</taxon>
        <taxon>Magnoliopsida</taxon>
        <taxon>eudicotyledons</taxon>
        <taxon>Gunneridae</taxon>
        <taxon>Pentapetalae</taxon>
        <taxon>asterids</taxon>
        <taxon>Ericales</taxon>
        <taxon>Ericaceae</taxon>
        <taxon>Vaccinioideae</taxon>
        <taxon>Vaccinieae</taxon>
        <taxon>Vaccinium</taxon>
    </lineage>
</organism>
<proteinExistence type="predicted"/>
<sequence>MVYWLTFGDALAASHHDLTNEEEGDPMVLVKSTVVVVVVMSGPSFYHGDRGLKGVRLPQEIPNPSYFELEKPDVEPIAAIGIEIWTMQDDILFGNILIATTGDSKPAILDYVYN</sequence>
<protein>
    <submittedName>
        <fullName evidence="1">Uncharacterized protein</fullName>
    </submittedName>
</protein>
<evidence type="ECO:0000313" key="1">
    <source>
        <dbReference type="EMBL" id="KAH7857831.1"/>
    </source>
</evidence>
<evidence type="ECO:0000313" key="2">
    <source>
        <dbReference type="Proteomes" id="UP000828048"/>
    </source>
</evidence>
<comment type="caution">
    <text evidence="1">The sequence shown here is derived from an EMBL/GenBank/DDBJ whole genome shotgun (WGS) entry which is preliminary data.</text>
</comment>
<dbReference type="EMBL" id="CM037153">
    <property type="protein sequence ID" value="KAH7857831.1"/>
    <property type="molecule type" value="Genomic_DNA"/>
</dbReference>
<gene>
    <name evidence="1" type="ORF">Vadar_016998</name>
</gene>